<dbReference type="InterPro" id="IPR021843">
    <property type="entry name" value="PSME4_C"/>
</dbReference>
<dbReference type="GO" id="GO:0016504">
    <property type="term" value="F:peptidase activator activity"/>
    <property type="evidence" value="ECO:0007669"/>
    <property type="project" value="InterPro"/>
</dbReference>
<name>A0A9P3H7T6_9FUNG</name>
<dbReference type="GO" id="GO:0006281">
    <property type="term" value="P:DNA repair"/>
    <property type="evidence" value="ECO:0007669"/>
    <property type="project" value="UniProtKB-KW"/>
</dbReference>
<keyword evidence="6" id="KW-0227">DNA damage</keyword>
<evidence type="ECO:0000256" key="3">
    <source>
        <dbReference type="ARBA" id="ARBA00005739"/>
    </source>
</evidence>
<dbReference type="Gene3D" id="1.25.10.10">
    <property type="entry name" value="Leucine-rich Repeat Variant"/>
    <property type="match status" value="1"/>
</dbReference>
<evidence type="ECO:0000256" key="7">
    <source>
        <dbReference type="ARBA" id="ARBA00023204"/>
    </source>
</evidence>
<evidence type="ECO:0000256" key="9">
    <source>
        <dbReference type="SAM" id="MobiDB-lite"/>
    </source>
</evidence>
<feature type="domain" description="Proteasome activator Blm10 middle HEAT repeats region" evidence="11">
    <location>
        <begin position="336"/>
        <end position="847"/>
    </location>
</feature>
<evidence type="ECO:0000256" key="6">
    <source>
        <dbReference type="ARBA" id="ARBA00022763"/>
    </source>
</evidence>
<evidence type="ECO:0000256" key="1">
    <source>
        <dbReference type="ARBA" id="ARBA00004324"/>
    </source>
</evidence>
<gene>
    <name evidence="13" type="ORF">EMPS_03950</name>
</gene>
<evidence type="ECO:0000259" key="10">
    <source>
        <dbReference type="Pfam" id="PF11919"/>
    </source>
</evidence>
<feature type="region of interest" description="Disordered" evidence="9">
    <location>
        <begin position="1768"/>
        <end position="1787"/>
    </location>
</feature>
<evidence type="ECO:0000259" key="12">
    <source>
        <dbReference type="Pfam" id="PF23096"/>
    </source>
</evidence>
<sequence length="1878" mass="214074">MPPYTVTTSMDMDIPKAEWGDLSTELHNILPYGDSLAQEASNMLSNIVHHFGLCLKSEDWAPGAIYWAKQLSEYLDLKYTLPKETRIAFAKVFWELTMAPGMDATMVEVWAHYCRRLLKKKDLLERDDLTLPWRPAYDLLDRILFPKNRQRALLSESKRMAKVVRLIETAQRFFSQESADEILEEFLPKMTTSNLPELLKAQTYLCTFLPTDIETGKDPREWMPTIFRIWSMAVRSSEVDRNFLSLIGRVAEDNVGVKDMFTQDQVRTVFTAGLSSLNLPVGKGQRTNAVDSEGGTSHKAVGRNDMRMTSFVMFIVNTINPVTENAAPKTSTLAHLRDLIQAIESFFHPSNSGPWSHALALFLQSFAYDFLQRMKREQEVDCTTPMELRLTPEINDKFVDIIKGVAFLSMFSKDQRAVAQTHMALRYLAWISPKLILPGVLERAYPSLESLTETHRTTSVISALGSLAVPLLNPQHYPQGGKHLAPLLHLTVPGVDLNDPVKTWYTLMFVSSMIATVPVRDLTTTGSAGFQWGGMDEDIMDSDTMVDIEMEDANRKASTADFEEWVFKFLRRAIVMFENYPDVGQGTKNTVESSVTGTVSYCFEVLFSQLSRQLYDRTTKLVIELVESTPLINASKAMSAFVSCWASADREHAMAKLFPILDRQIRAELEHGASSVPSLAYSNLQRDSSLHYYQELLNQLVLRCNIVGHRAEISSLFKLMLDKCQDRRGYKLAAKLMLSSLQSLLFTHVLDIRSHDTSQWEDQEFMSESHKHWGALGEPGCDDLKWHIPSNEEIDFAIELIETFHVSSMERARELMTSTVLEGKQLSIEFCKSITTIKSFVTGMVTLVDDDGDSPISSASLGEDTASIQPLNRINVGYCLTDRSDPRTQRIREIRAATGNLLHDLMAYFHTKREDDVENIKVLVKTARVFLSNHGVDGTVFDNNKRGYEFLKRAITLPGKKKEYPRLLRCRRAAFQHFLRCKVNSFGRAKTELHDALIMDLVDLSLSQYTDVRKKSQQALLRAIRCYQGAKNLVLPTLLKALESSNKDYERMKGALFLLSAKTLALPCLRDWRYAPEYVLRLCTAHHADKPSVQTLVRKCFLEYIMNMTNMSFKVLINSDFASSIQNFEVTHGLRMDPDTLIRATSKAKGRRLDNVKAYDNLVDTLTSLVQNEALHWRYQTMAMSFLELYMRPEIPASLELTQFETKSLLSEMPMVRKIALSSLSIMMVNMKIRTFGQGDAYSLIIRKATNPLKHVVTLPETIPDDFTWEYLKASVAEINYDHPELGLLDDSIATGWLVWPKSFKAYLPRTDSFVMPDIDLDSRPAYDHLEKFFGESSFWEKQIEFMAQEPVRGERHDAFNSEHARFFKSIFGLWEDKFLGVVSPAITALCAKSEDKNAQRTASELIGGLIRGSKHWKKGSLDSMWSWLTPLLKKTFQQCTPDSLVYWERFVKYCCLFRDPRRVLPLITLIFNTPLDRDSTAAFSESKNLFFTRAVLVSLSWRVSLLTPVLREECLRHITHPYKQVREILGHVINELFQLAPHPSYKSVKELLSDQARLLDQPSSMVEDLDEKSAHQVQILKQNLASWKESHRPSIQGASDYSNSSKTVLAWVFQALSGWRVQATYGVILPLVPDLFLMQDVPDDQDLQQLATLSLLQLARFAYPADMVPKVVDILCKTLKESDSWHVRNNVLPVVQIFFYTNLFSMDVQMMVRVMDAVSSMLLDTQIEVRQLAATTLSGIVRCSQRDATQALFKHFKRLLQDTPLPARKKRDRTTGKPKENDPEGYSDALIKRHAGVLGLSSLVEAFPYDVPEWMPEVLVFLSGYFSDPPPISTTVKKVFGDFKRTHQDTWHEDSKRFSQEELEVLSDMLISPSYYA</sequence>
<dbReference type="GO" id="GO:0070628">
    <property type="term" value="F:proteasome binding"/>
    <property type="evidence" value="ECO:0007669"/>
    <property type="project" value="InterPro"/>
</dbReference>
<evidence type="ECO:0000256" key="5">
    <source>
        <dbReference type="ARBA" id="ARBA00022737"/>
    </source>
</evidence>
<dbReference type="InterPro" id="IPR016024">
    <property type="entry name" value="ARM-type_fold"/>
</dbReference>
<dbReference type="InterPro" id="IPR032430">
    <property type="entry name" value="Blm10_mid"/>
</dbReference>
<dbReference type="SUPFAM" id="SSF48371">
    <property type="entry name" value="ARM repeat"/>
    <property type="match status" value="2"/>
</dbReference>
<dbReference type="Pfam" id="PF23096">
    <property type="entry name" value="HEAT_PSME4"/>
    <property type="match status" value="1"/>
</dbReference>
<feature type="compositionally biased region" description="Basic and acidic residues" evidence="9">
    <location>
        <begin position="1774"/>
        <end position="1783"/>
    </location>
</feature>
<feature type="domain" description="Proteasome activator complex subunit 4 C-terminal" evidence="10">
    <location>
        <begin position="1792"/>
        <end position="1878"/>
    </location>
</feature>
<evidence type="ECO:0000256" key="4">
    <source>
        <dbReference type="ARBA" id="ARBA00022490"/>
    </source>
</evidence>
<dbReference type="Pfam" id="PF11919">
    <property type="entry name" value="PSME4_C"/>
    <property type="match status" value="1"/>
</dbReference>
<dbReference type="InterPro" id="IPR011989">
    <property type="entry name" value="ARM-like"/>
</dbReference>
<comment type="caution">
    <text evidence="13">The sequence shown here is derived from an EMBL/GenBank/DDBJ whole genome shotgun (WGS) entry which is preliminary data.</text>
</comment>
<comment type="subcellular location">
    <subcellularLocation>
        <location evidence="2">Cytoplasm</location>
    </subcellularLocation>
    <subcellularLocation>
        <location evidence="1">Nucleus speckle</location>
    </subcellularLocation>
</comment>
<comment type="similarity">
    <text evidence="3">Belongs to the BLM10 family.</text>
</comment>
<keyword evidence="8" id="KW-0539">Nucleus</keyword>
<keyword evidence="5" id="KW-0677">Repeat</keyword>
<dbReference type="InterPro" id="IPR035309">
    <property type="entry name" value="PSME4"/>
</dbReference>
<dbReference type="OrthoDB" id="17907at2759"/>
<reference evidence="13" key="1">
    <citation type="submission" date="2021-11" db="EMBL/GenBank/DDBJ databases">
        <authorList>
            <person name="Herlambang A."/>
            <person name="Guo Y."/>
            <person name="Takashima Y."/>
            <person name="Nishizawa T."/>
        </authorList>
    </citation>
    <scope>NUCLEOTIDE SEQUENCE</scope>
    <source>
        <strain evidence="13">E1425</strain>
    </source>
</reference>
<keyword evidence="7" id="KW-0234">DNA repair</keyword>
<dbReference type="PANTHER" id="PTHR32170">
    <property type="entry name" value="PROTEASOME ACTIVATOR COMPLEX SUBUNIT 4"/>
    <property type="match status" value="1"/>
</dbReference>
<dbReference type="InterPro" id="IPR055455">
    <property type="entry name" value="HEAT_PSME4"/>
</dbReference>
<dbReference type="Proteomes" id="UP000827284">
    <property type="component" value="Unassembled WGS sequence"/>
</dbReference>
<reference evidence="13" key="2">
    <citation type="journal article" date="2022" name="Microbiol. Resour. Announc.">
        <title>Whole-Genome Sequence of Entomortierella parvispora E1425, a Mucoromycotan Fungus Associated with Burkholderiaceae-Related Endosymbiotic Bacteria.</title>
        <authorList>
            <person name="Herlambang A."/>
            <person name="Guo Y."/>
            <person name="Takashima Y."/>
            <person name="Narisawa K."/>
            <person name="Ohta H."/>
            <person name="Nishizawa T."/>
        </authorList>
    </citation>
    <scope>NUCLEOTIDE SEQUENCE</scope>
    <source>
        <strain evidence="13">E1425</strain>
    </source>
</reference>
<dbReference type="GO" id="GO:0010499">
    <property type="term" value="P:proteasomal ubiquitin-independent protein catabolic process"/>
    <property type="evidence" value="ECO:0007669"/>
    <property type="project" value="TreeGrafter"/>
</dbReference>
<proteinExistence type="inferred from homology"/>
<feature type="domain" description="Proteasome activator complex subunit 4-like HEAT repeat-like" evidence="12">
    <location>
        <begin position="1294"/>
        <end position="1489"/>
    </location>
</feature>
<keyword evidence="13" id="KW-0647">Proteasome</keyword>
<dbReference type="GO" id="GO:0016607">
    <property type="term" value="C:nuclear speck"/>
    <property type="evidence" value="ECO:0007669"/>
    <property type="project" value="UniProtKB-SubCell"/>
</dbReference>
<keyword evidence="14" id="KW-1185">Reference proteome</keyword>
<organism evidence="13 14">
    <name type="scientific">Entomortierella parvispora</name>
    <dbReference type="NCBI Taxonomy" id="205924"/>
    <lineage>
        <taxon>Eukaryota</taxon>
        <taxon>Fungi</taxon>
        <taxon>Fungi incertae sedis</taxon>
        <taxon>Mucoromycota</taxon>
        <taxon>Mortierellomycotina</taxon>
        <taxon>Mortierellomycetes</taxon>
        <taxon>Mortierellales</taxon>
        <taxon>Mortierellaceae</taxon>
        <taxon>Entomortierella</taxon>
    </lineage>
</organism>
<accession>A0A9P3H7T6</accession>
<dbReference type="GO" id="GO:0005829">
    <property type="term" value="C:cytosol"/>
    <property type="evidence" value="ECO:0007669"/>
    <property type="project" value="TreeGrafter"/>
</dbReference>
<evidence type="ECO:0000259" key="11">
    <source>
        <dbReference type="Pfam" id="PF16507"/>
    </source>
</evidence>
<evidence type="ECO:0000313" key="13">
    <source>
        <dbReference type="EMBL" id="GJJ71600.1"/>
    </source>
</evidence>
<keyword evidence="4" id="KW-0963">Cytoplasm</keyword>
<dbReference type="GO" id="GO:0000502">
    <property type="term" value="C:proteasome complex"/>
    <property type="evidence" value="ECO:0007669"/>
    <property type="project" value="UniProtKB-KW"/>
</dbReference>
<evidence type="ECO:0000256" key="8">
    <source>
        <dbReference type="ARBA" id="ARBA00023242"/>
    </source>
</evidence>
<evidence type="ECO:0000256" key="2">
    <source>
        <dbReference type="ARBA" id="ARBA00004496"/>
    </source>
</evidence>
<protein>
    <submittedName>
        <fullName evidence="13">Proteasome activator subunit 4</fullName>
    </submittedName>
</protein>
<dbReference type="PANTHER" id="PTHR32170:SF3">
    <property type="entry name" value="PROTEASOME ACTIVATOR COMPLEX SUBUNIT 4"/>
    <property type="match status" value="1"/>
</dbReference>
<dbReference type="EMBL" id="BQFW01000005">
    <property type="protein sequence ID" value="GJJ71600.1"/>
    <property type="molecule type" value="Genomic_DNA"/>
</dbReference>
<dbReference type="Pfam" id="PF16507">
    <property type="entry name" value="HEAT_PSME4_mid"/>
    <property type="match status" value="1"/>
</dbReference>
<evidence type="ECO:0000313" key="14">
    <source>
        <dbReference type="Proteomes" id="UP000827284"/>
    </source>
</evidence>